<dbReference type="RefSeq" id="WP_156038236.1">
    <property type="nucleotide sequence ID" value="NZ_FTNE01000078.1"/>
</dbReference>
<dbReference type="AlphaFoldDB" id="A0A8G2FIE9"/>
<dbReference type="Proteomes" id="UP000186308">
    <property type="component" value="Unassembled WGS sequence"/>
</dbReference>
<name>A0A8G2FIE9_ACIRU</name>
<sequence length="53" mass="5789">MQKPASTSPTRTRIRKLGAALLIVGLGISLSGCVVYPGRPGGGWCYWHPYRCR</sequence>
<protein>
    <submittedName>
        <fullName evidence="1">Uncharacterized protein</fullName>
    </submittedName>
</protein>
<evidence type="ECO:0000313" key="1">
    <source>
        <dbReference type="EMBL" id="SIR59440.1"/>
    </source>
</evidence>
<gene>
    <name evidence="1" type="ORF">SAMN05421828_1782</name>
</gene>
<dbReference type="PROSITE" id="PS51257">
    <property type="entry name" value="PROKAR_LIPOPROTEIN"/>
    <property type="match status" value="1"/>
</dbReference>
<accession>A0A8G2FIE9</accession>
<organism evidence="1 2">
    <name type="scientific">Acidiphilium rubrum</name>
    <dbReference type="NCBI Taxonomy" id="526"/>
    <lineage>
        <taxon>Bacteria</taxon>
        <taxon>Pseudomonadati</taxon>
        <taxon>Pseudomonadota</taxon>
        <taxon>Alphaproteobacteria</taxon>
        <taxon>Acetobacterales</taxon>
        <taxon>Acidocellaceae</taxon>
        <taxon>Acidiphilium</taxon>
    </lineage>
</organism>
<evidence type="ECO:0000313" key="2">
    <source>
        <dbReference type="Proteomes" id="UP000186308"/>
    </source>
</evidence>
<keyword evidence="2" id="KW-1185">Reference proteome</keyword>
<reference evidence="1 2" key="1">
    <citation type="submission" date="2017-01" db="EMBL/GenBank/DDBJ databases">
        <authorList>
            <person name="Varghese N."/>
            <person name="Submissions S."/>
        </authorList>
    </citation>
    <scope>NUCLEOTIDE SEQUENCE [LARGE SCALE GENOMIC DNA]</scope>
    <source>
        <strain evidence="1 2">ATCC 35905</strain>
    </source>
</reference>
<dbReference type="EMBL" id="FTNE01000078">
    <property type="protein sequence ID" value="SIR59440.1"/>
    <property type="molecule type" value="Genomic_DNA"/>
</dbReference>
<proteinExistence type="predicted"/>
<comment type="caution">
    <text evidence="1">The sequence shown here is derived from an EMBL/GenBank/DDBJ whole genome shotgun (WGS) entry which is preliminary data.</text>
</comment>